<dbReference type="HOGENOM" id="CLU_1365476_0_0_0"/>
<dbReference type="AlphaFoldDB" id="A7NPX6"/>
<dbReference type="RefSeq" id="WP_012122045.1">
    <property type="nucleotide sequence ID" value="NC_009767.1"/>
</dbReference>
<dbReference type="CDD" id="cd02947">
    <property type="entry name" value="TRX_family"/>
    <property type="match status" value="1"/>
</dbReference>
<dbReference type="InterPro" id="IPR036249">
    <property type="entry name" value="Thioredoxin-like_sf"/>
</dbReference>
<dbReference type="SUPFAM" id="SSF52833">
    <property type="entry name" value="Thioredoxin-like"/>
    <property type="match status" value="1"/>
</dbReference>
<dbReference type="OrthoDB" id="6120799at2"/>
<keyword evidence="2" id="KW-1185">Reference proteome</keyword>
<proteinExistence type="predicted"/>
<dbReference type="STRING" id="383372.Rcas_3573"/>
<dbReference type="Proteomes" id="UP000000263">
    <property type="component" value="Chromosome"/>
</dbReference>
<evidence type="ECO:0008006" key="3">
    <source>
        <dbReference type="Google" id="ProtNLM"/>
    </source>
</evidence>
<name>A7NPX6_ROSCS</name>
<dbReference type="eggNOG" id="COG0526">
    <property type="taxonomic scope" value="Bacteria"/>
</dbReference>
<sequence length="206" mass="23659">MTVTRERFEQGMTYDEYKAQMTRNRERLEENERTVELSTDDIEFFANLPEPLNVLVITEDWCGDAIANVPILGRLAAESGNLNLRIFLRDQNPDLMDRYLNQGIHRSIPVFAFFDQQFRPIGHWIERPAVITEMQEKMLANLYATDPAFAGVVPGTSIAVMPDAARARLMQAFAAFRVETRQLADREVVRELRELISRGLALRQEG</sequence>
<reference evidence="1 2" key="1">
    <citation type="submission" date="2007-08" db="EMBL/GenBank/DDBJ databases">
        <title>Complete sequence of Roseiflexus castenholzii DSM 13941.</title>
        <authorList>
            <consortium name="US DOE Joint Genome Institute"/>
            <person name="Copeland A."/>
            <person name="Lucas S."/>
            <person name="Lapidus A."/>
            <person name="Barry K."/>
            <person name="Glavina del Rio T."/>
            <person name="Dalin E."/>
            <person name="Tice H."/>
            <person name="Pitluck S."/>
            <person name="Thompson L.S."/>
            <person name="Brettin T."/>
            <person name="Bruce D."/>
            <person name="Detter J.C."/>
            <person name="Han C."/>
            <person name="Tapia R."/>
            <person name="Schmutz J."/>
            <person name="Larimer F."/>
            <person name="Land M."/>
            <person name="Hauser L."/>
            <person name="Kyrpides N."/>
            <person name="Mikhailova N."/>
            <person name="Bryant D.A."/>
            <person name="Hanada S."/>
            <person name="Tsukatani Y."/>
            <person name="Richardson P."/>
        </authorList>
    </citation>
    <scope>NUCLEOTIDE SEQUENCE [LARGE SCALE GENOMIC DNA]</scope>
    <source>
        <strain evidence="2">DSM 13941 / HLO8</strain>
    </source>
</reference>
<dbReference type="KEGG" id="rca:Rcas_3573"/>
<organism evidence="1 2">
    <name type="scientific">Roseiflexus castenholzii (strain DSM 13941 / HLO8)</name>
    <dbReference type="NCBI Taxonomy" id="383372"/>
    <lineage>
        <taxon>Bacteria</taxon>
        <taxon>Bacillati</taxon>
        <taxon>Chloroflexota</taxon>
        <taxon>Chloroflexia</taxon>
        <taxon>Chloroflexales</taxon>
        <taxon>Roseiflexineae</taxon>
        <taxon>Roseiflexaceae</taxon>
        <taxon>Roseiflexus</taxon>
    </lineage>
</organism>
<dbReference type="EMBL" id="CP000804">
    <property type="protein sequence ID" value="ABU59622.1"/>
    <property type="molecule type" value="Genomic_DNA"/>
</dbReference>
<evidence type="ECO:0000313" key="1">
    <source>
        <dbReference type="EMBL" id="ABU59622.1"/>
    </source>
</evidence>
<accession>A7NPX6</accession>
<gene>
    <name evidence="1" type="ordered locus">Rcas_3573</name>
</gene>
<dbReference type="Pfam" id="PF14595">
    <property type="entry name" value="Thioredoxin_9"/>
    <property type="match status" value="1"/>
</dbReference>
<evidence type="ECO:0000313" key="2">
    <source>
        <dbReference type="Proteomes" id="UP000000263"/>
    </source>
</evidence>
<dbReference type="Gene3D" id="3.40.30.10">
    <property type="entry name" value="Glutaredoxin"/>
    <property type="match status" value="1"/>
</dbReference>
<protein>
    <recommendedName>
        <fullName evidence="3">Thioredoxin family protein</fullName>
    </recommendedName>
</protein>